<dbReference type="AlphaFoldDB" id="F4R822"/>
<evidence type="ECO:0000256" key="1">
    <source>
        <dbReference type="SAM" id="MobiDB-lite"/>
    </source>
</evidence>
<name>F4R822_MELLP</name>
<feature type="compositionally biased region" description="Polar residues" evidence="1">
    <location>
        <begin position="232"/>
        <end position="245"/>
    </location>
</feature>
<protein>
    <submittedName>
        <fullName evidence="2">Uncharacterized protein</fullName>
    </submittedName>
</protein>
<reference evidence="3" key="1">
    <citation type="journal article" date="2011" name="Proc. Natl. Acad. Sci. U.S.A.">
        <title>Obligate biotrophy features unraveled by the genomic analysis of rust fungi.</title>
        <authorList>
            <person name="Duplessis S."/>
            <person name="Cuomo C.A."/>
            <person name="Lin Y.-C."/>
            <person name="Aerts A."/>
            <person name="Tisserant E."/>
            <person name="Veneault-Fourrey C."/>
            <person name="Joly D.L."/>
            <person name="Hacquard S."/>
            <person name="Amselem J."/>
            <person name="Cantarel B.L."/>
            <person name="Chiu R."/>
            <person name="Coutinho P.M."/>
            <person name="Feau N."/>
            <person name="Field M."/>
            <person name="Frey P."/>
            <person name="Gelhaye E."/>
            <person name="Goldberg J."/>
            <person name="Grabherr M.G."/>
            <person name="Kodira C.D."/>
            <person name="Kohler A."/>
            <person name="Kuees U."/>
            <person name="Lindquist E.A."/>
            <person name="Lucas S.M."/>
            <person name="Mago R."/>
            <person name="Mauceli E."/>
            <person name="Morin E."/>
            <person name="Murat C."/>
            <person name="Pangilinan J.L."/>
            <person name="Park R."/>
            <person name="Pearson M."/>
            <person name="Quesneville H."/>
            <person name="Rouhier N."/>
            <person name="Sakthikumar S."/>
            <person name="Salamov A.A."/>
            <person name="Schmutz J."/>
            <person name="Selles B."/>
            <person name="Shapiro H."/>
            <person name="Tanguay P."/>
            <person name="Tuskan G.A."/>
            <person name="Henrissat B."/>
            <person name="Van de Peer Y."/>
            <person name="Rouze P."/>
            <person name="Ellis J.G."/>
            <person name="Dodds P.N."/>
            <person name="Schein J.E."/>
            <person name="Zhong S."/>
            <person name="Hamelin R.C."/>
            <person name="Grigoriev I.V."/>
            <person name="Szabo L.J."/>
            <person name="Martin F."/>
        </authorList>
    </citation>
    <scope>NUCLEOTIDE SEQUENCE [LARGE SCALE GENOMIC DNA]</scope>
    <source>
        <strain evidence="3">98AG31 / pathotype 3-4-7</strain>
    </source>
</reference>
<sequence length="266" mass="28780">MSDIAAIINHGIYVSGNFEVKDKTNPVNRSEPEGGIYNLTISCGGVNRENTKLYQIQAYAVEPVQIPLFVKGVYFLRGPFFPKNKVNTTFDSLIFEGEDHPFVGTGLSYMGSFVDSVSVTGTGIVFDICNPENSCSRSPADILSSTDNITKVVTVLHSQYHPIANQVSLTNAAQASSSSYASNNLEVTHTATVNSRSTLTHSDSDRSILTTKSVSSSTSISSPIVIENQNKTTLIAKKSSPSVSHKQSRLDSEELRPKGPEQLNDI</sequence>
<proteinExistence type="predicted"/>
<dbReference type="KEGG" id="mlr:MELLADRAFT_59586"/>
<keyword evidence="3" id="KW-1185">Reference proteome</keyword>
<feature type="compositionally biased region" description="Basic and acidic residues" evidence="1">
    <location>
        <begin position="248"/>
        <end position="259"/>
    </location>
</feature>
<dbReference type="GeneID" id="18929384"/>
<dbReference type="HOGENOM" id="CLU_1046137_0_0_1"/>
<accession>F4R822</accession>
<feature type="region of interest" description="Disordered" evidence="1">
    <location>
        <begin position="232"/>
        <end position="266"/>
    </location>
</feature>
<dbReference type="Proteomes" id="UP000001072">
    <property type="component" value="Unassembled WGS sequence"/>
</dbReference>
<dbReference type="InParanoid" id="F4R822"/>
<gene>
    <name evidence="2" type="ORF">MELLADRAFT_59586</name>
</gene>
<dbReference type="VEuPathDB" id="FungiDB:MELLADRAFT_59586"/>
<dbReference type="EMBL" id="GL883092">
    <property type="protein sequence ID" value="EGG11420.1"/>
    <property type="molecule type" value="Genomic_DNA"/>
</dbReference>
<organism evidence="3">
    <name type="scientific">Melampsora larici-populina (strain 98AG31 / pathotype 3-4-7)</name>
    <name type="common">Poplar leaf rust fungus</name>
    <dbReference type="NCBI Taxonomy" id="747676"/>
    <lineage>
        <taxon>Eukaryota</taxon>
        <taxon>Fungi</taxon>
        <taxon>Dikarya</taxon>
        <taxon>Basidiomycota</taxon>
        <taxon>Pucciniomycotina</taxon>
        <taxon>Pucciniomycetes</taxon>
        <taxon>Pucciniales</taxon>
        <taxon>Melampsoraceae</taxon>
        <taxon>Melampsora</taxon>
    </lineage>
</organism>
<evidence type="ECO:0000313" key="2">
    <source>
        <dbReference type="EMBL" id="EGG11420.1"/>
    </source>
</evidence>
<evidence type="ECO:0000313" key="3">
    <source>
        <dbReference type="Proteomes" id="UP000001072"/>
    </source>
</evidence>
<dbReference type="RefSeq" id="XP_007405055.1">
    <property type="nucleotide sequence ID" value="XM_007404993.1"/>
</dbReference>